<evidence type="ECO:0000313" key="2">
    <source>
        <dbReference type="EMBL" id="KAJ7089211.1"/>
    </source>
</evidence>
<feature type="transmembrane region" description="Helical" evidence="1">
    <location>
        <begin position="97"/>
        <end position="122"/>
    </location>
</feature>
<evidence type="ECO:0000313" key="3">
    <source>
        <dbReference type="Proteomes" id="UP001222325"/>
    </source>
</evidence>
<evidence type="ECO:0008006" key="4">
    <source>
        <dbReference type="Google" id="ProtNLM"/>
    </source>
</evidence>
<name>A0AAD6XML4_9AGAR</name>
<comment type="caution">
    <text evidence="2">The sequence shown here is derived from an EMBL/GenBank/DDBJ whole genome shotgun (WGS) entry which is preliminary data.</text>
</comment>
<feature type="transmembrane region" description="Helical" evidence="1">
    <location>
        <begin position="293"/>
        <end position="312"/>
    </location>
</feature>
<gene>
    <name evidence="2" type="ORF">B0H15DRAFT_800565</name>
</gene>
<feature type="transmembrane region" description="Helical" evidence="1">
    <location>
        <begin position="212"/>
        <end position="235"/>
    </location>
</feature>
<dbReference type="EMBL" id="JARJCN010000024">
    <property type="protein sequence ID" value="KAJ7089211.1"/>
    <property type="molecule type" value="Genomic_DNA"/>
</dbReference>
<dbReference type="AlphaFoldDB" id="A0AAD6XML4"/>
<reference evidence="2" key="1">
    <citation type="submission" date="2023-03" db="EMBL/GenBank/DDBJ databases">
        <title>Massive genome expansion in bonnet fungi (Mycena s.s.) driven by repeated elements and novel gene families across ecological guilds.</title>
        <authorList>
            <consortium name="Lawrence Berkeley National Laboratory"/>
            <person name="Harder C.B."/>
            <person name="Miyauchi S."/>
            <person name="Viragh M."/>
            <person name="Kuo A."/>
            <person name="Thoen E."/>
            <person name="Andreopoulos B."/>
            <person name="Lu D."/>
            <person name="Skrede I."/>
            <person name="Drula E."/>
            <person name="Henrissat B."/>
            <person name="Morin E."/>
            <person name="Kohler A."/>
            <person name="Barry K."/>
            <person name="LaButti K."/>
            <person name="Morin E."/>
            <person name="Salamov A."/>
            <person name="Lipzen A."/>
            <person name="Mereny Z."/>
            <person name="Hegedus B."/>
            <person name="Baldrian P."/>
            <person name="Stursova M."/>
            <person name="Weitz H."/>
            <person name="Taylor A."/>
            <person name="Grigoriev I.V."/>
            <person name="Nagy L.G."/>
            <person name="Martin F."/>
            <person name="Kauserud H."/>
        </authorList>
    </citation>
    <scope>NUCLEOTIDE SEQUENCE</scope>
    <source>
        <strain evidence="2">CBHHK173m</strain>
    </source>
</reference>
<accession>A0AAD6XML4</accession>
<keyword evidence="1" id="KW-0812">Transmembrane</keyword>
<keyword evidence="3" id="KW-1185">Reference proteome</keyword>
<proteinExistence type="predicted"/>
<dbReference type="Proteomes" id="UP001222325">
    <property type="component" value="Unassembled WGS sequence"/>
</dbReference>
<keyword evidence="1" id="KW-0472">Membrane</keyword>
<protein>
    <recommendedName>
        <fullName evidence="4">Integral membrane protein</fullName>
    </recommendedName>
</protein>
<feature type="transmembrane region" description="Helical" evidence="1">
    <location>
        <begin position="324"/>
        <end position="342"/>
    </location>
</feature>
<sequence>MSAEHDDPETHKNEGRWHLELHPDVEKHAPRSALRFGSFIHPTHATLQATDRDLQWTSRDHRKLRHLAADPKTGRLRRGAGTLQKLANLRRVEYWNVGWWIAIASPPVFVYLFTAGSVVWVANGFIAFLPFVDAAVAQDGVGGGWTAWVGATVFECGAVCGLWEAWNRGDAADFGWGVKRLLHGEPASEKHAAPPKRRWIWFSTDGKYFHELGFLAAFVQFWAATIFWISGFTAIPTIQKAIMPRVGLWDGVFWTPQVVGGIGFMISSTLLMLETQRKWYLPALTSLGWHVGFWNLVGGTGFTLCGALGYALNSSTKLAYQSACSTFWGGWAFLLGSLIQWYEAVNPVA</sequence>
<evidence type="ECO:0000256" key="1">
    <source>
        <dbReference type="SAM" id="Phobius"/>
    </source>
</evidence>
<feature type="transmembrane region" description="Helical" evidence="1">
    <location>
        <begin position="247"/>
        <end position="273"/>
    </location>
</feature>
<keyword evidence="1" id="KW-1133">Transmembrane helix</keyword>
<organism evidence="2 3">
    <name type="scientific">Mycena belliarum</name>
    <dbReference type="NCBI Taxonomy" id="1033014"/>
    <lineage>
        <taxon>Eukaryota</taxon>
        <taxon>Fungi</taxon>
        <taxon>Dikarya</taxon>
        <taxon>Basidiomycota</taxon>
        <taxon>Agaricomycotina</taxon>
        <taxon>Agaricomycetes</taxon>
        <taxon>Agaricomycetidae</taxon>
        <taxon>Agaricales</taxon>
        <taxon>Marasmiineae</taxon>
        <taxon>Mycenaceae</taxon>
        <taxon>Mycena</taxon>
    </lineage>
</organism>